<sequence>MGVHVMPTSVQPTQQARPQPAEKLPLTGGAGPEDEVRRAGTAPDTQTPAARRNGETTRGGTDGYVGSQPNTCETV</sequence>
<gene>
    <name evidence="2" type="ORF">HEK616_04850</name>
</gene>
<dbReference type="EMBL" id="AP026073">
    <property type="protein sequence ID" value="BDM66998.1"/>
    <property type="molecule type" value="Genomic_DNA"/>
</dbReference>
<evidence type="ECO:0000313" key="2">
    <source>
        <dbReference type="EMBL" id="BDM66998.1"/>
    </source>
</evidence>
<name>A0ABN6QRS4_STRNI</name>
<reference evidence="2" key="1">
    <citation type="submission" date="2022-06" db="EMBL/GenBank/DDBJ databases">
        <title>Complete genome sequence of Streptomyces nigrescens HEK616.</title>
        <authorList>
            <person name="Asamizu S."/>
            <person name="Onaka H."/>
        </authorList>
    </citation>
    <scope>NUCLEOTIDE SEQUENCE</scope>
    <source>
        <strain evidence="2">HEK616</strain>
    </source>
</reference>
<feature type="region of interest" description="Disordered" evidence="1">
    <location>
        <begin position="1"/>
        <end position="75"/>
    </location>
</feature>
<dbReference type="Proteomes" id="UP001059597">
    <property type="component" value="Chromosome"/>
</dbReference>
<accession>A0ABN6QRS4</accession>
<protein>
    <submittedName>
        <fullName evidence="2">Uncharacterized protein</fullName>
    </submittedName>
</protein>
<organism evidence="2 3">
    <name type="scientific">Streptomyces nigrescens</name>
    <dbReference type="NCBI Taxonomy" id="1920"/>
    <lineage>
        <taxon>Bacteria</taxon>
        <taxon>Bacillati</taxon>
        <taxon>Actinomycetota</taxon>
        <taxon>Actinomycetes</taxon>
        <taxon>Kitasatosporales</taxon>
        <taxon>Streptomycetaceae</taxon>
        <taxon>Streptomyces</taxon>
    </lineage>
</organism>
<keyword evidence="3" id="KW-1185">Reference proteome</keyword>
<evidence type="ECO:0000313" key="3">
    <source>
        <dbReference type="Proteomes" id="UP001059597"/>
    </source>
</evidence>
<proteinExistence type="predicted"/>
<evidence type="ECO:0000256" key="1">
    <source>
        <dbReference type="SAM" id="MobiDB-lite"/>
    </source>
</evidence>
<feature type="compositionally biased region" description="Polar residues" evidence="1">
    <location>
        <begin position="8"/>
        <end position="17"/>
    </location>
</feature>